<proteinExistence type="predicted"/>
<accession>A0A5N5TD93</accession>
<reference evidence="1 2" key="1">
    <citation type="journal article" date="2019" name="PLoS Biol.">
        <title>Sex chromosomes control vertical transmission of feminizing Wolbachia symbionts in an isopod.</title>
        <authorList>
            <person name="Becking T."/>
            <person name="Chebbi M.A."/>
            <person name="Giraud I."/>
            <person name="Moumen B."/>
            <person name="Laverre T."/>
            <person name="Caubet Y."/>
            <person name="Peccoud J."/>
            <person name="Gilbert C."/>
            <person name="Cordaux R."/>
        </authorList>
    </citation>
    <scope>NUCLEOTIDE SEQUENCE [LARGE SCALE GENOMIC DNA]</scope>
    <source>
        <strain evidence="1">ANa2</strain>
        <tissue evidence="1">Whole body excluding digestive tract and cuticle</tissue>
    </source>
</reference>
<evidence type="ECO:0000313" key="2">
    <source>
        <dbReference type="Proteomes" id="UP000326759"/>
    </source>
</evidence>
<gene>
    <name evidence="1" type="ORF">Anas_09452</name>
</gene>
<protein>
    <submittedName>
        <fullName evidence="1">Uncharacterized protein</fullName>
    </submittedName>
</protein>
<organism evidence="1 2">
    <name type="scientific">Armadillidium nasatum</name>
    <dbReference type="NCBI Taxonomy" id="96803"/>
    <lineage>
        <taxon>Eukaryota</taxon>
        <taxon>Metazoa</taxon>
        <taxon>Ecdysozoa</taxon>
        <taxon>Arthropoda</taxon>
        <taxon>Crustacea</taxon>
        <taxon>Multicrustacea</taxon>
        <taxon>Malacostraca</taxon>
        <taxon>Eumalacostraca</taxon>
        <taxon>Peracarida</taxon>
        <taxon>Isopoda</taxon>
        <taxon>Oniscidea</taxon>
        <taxon>Crinocheta</taxon>
        <taxon>Armadillidiidae</taxon>
        <taxon>Armadillidium</taxon>
    </lineage>
</organism>
<dbReference type="AlphaFoldDB" id="A0A5N5TD93"/>
<name>A0A5N5TD93_9CRUS</name>
<evidence type="ECO:0000313" key="1">
    <source>
        <dbReference type="EMBL" id="KAB7504624.1"/>
    </source>
</evidence>
<keyword evidence="2" id="KW-1185">Reference proteome</keyword>
<comment type="caution">
    <text evidence="1">The sequence shown here is derived from an EMBL/GenBank/DDBJ whole genome shotgun (WGS) entry which is preliminary data.</text>
</comment>
<sequence>MKLSHHTTFSDPTYVAVNDRGNWRLFLKKSTAASYIGGFSMKCIQKKLQLFRYRKSTKMKLRSLRELLPLKQNISYIKDNPINKKNPLQKLDTKDLNLPKGSKFRGYLVLIFGLLRDIFGRDLITVHSNSYSSPSIK</sequence>
<dbReference type="Proteomes" id="UP000326759">
    <property type="component" value="Unassembled WGS sequence"/>
</dbReference>
<dbReference type="EMBL" id="SEYY01002719">
    <property type="protein sequence ID" value="KAB7504624.1"/>
    <property type="molecule type" value="Genomic_DNA"/>
</dbReference>